<dbReference type="GO" id="GO:0005634">
    <property type="term" value="C:nucleus"/>
    <property type="evidence" value="ECO:0007669"/>
    <property type="project" value="UniProtKB-SubCell"/>
</dbReference>
<gene>
    <name evidence="8" type="ORF">ACH5RR_017413</name>
</gene>
<evidence type="ECO:0000313" key="9">
    <source>
        <dbReference type="Proteomes" id="UP001630127"/>
    </source>
</evidence>
<proteinExistence type="predicted"/>
<reference evidence="8 9" key="1">
    <citation type="submission" date="2024-11" db="EMBL/GenBank/DDBJ databases">
        <title>A near-complete genome assembly of Cinchona calisaya.</title>
        <authorList>
            <person name="Lian D.C."/>
            <person name="Zhao X.W."/>
            <person name="Wei L."/>
        </authorList>
    </citation>
    <scope>NUCLEOTIDE SEQUENCE [LARGE SCALE GENOMIC DNA]</scope>
    <source>
        <tissue evidence="8">Nenye</tissue>
    </source>
</reference>
<dbReference type="Gene3D" id="1.10.10.60">
    <property type="entry name" value="Homeodomain-like"/>
    <property type="match status" value="1"/>
</dbReference>
<dbReference type="Pfam" id="PF13837">
    <property type="entry name" value="Myb_DNA-bind_4"/>
    <property type="match status" value="1"/>
</dbReference>
<evidence type="ECO:0000256" key="6">
    <source>
        <dbReference type="SAM" id="Coils"/>
    </source>
</evidence>
<dbReference type="SMART" id="SM00717">
    <property type="entry name" value="SANT"/>
    <property type="match status" value="1"/>
</dbReference>
<keyword evidence="5" id="KW-0539">Nucleus</keyword>
<organism evidence="8 9">
    <name type="scientific">Cinchona calisaya</name>
    <dbReference type="NCBI Taxonomy" id="153742"/>
    <lineage>
        <taxon>Eukaryota</taxon>
        <taxon>Viridiplantae</taxon>
        <taxon>Streptophyta</taxon>
        <taxon>Embryophyta</taxon>
        <taxon>Tracheophyta</taxon>
        <taxon>Spermatophyta</taxon>
        <taxon>Magnoliopsida</taxon>
        <taxon>eudicotyledons</taxon>
        <taxon>Gunneridae</taxon>
        <taxon>Pentapetalae</taxon>
        <taxon>asterids</taxon>
        <taxon>lamiids</taxon>
        <taxon>Gentianales</taxon>
        <taxon>Rubiaceae</taxon>
        <taxon>Cinchonoideae</taxon>
        <taxon>Cinchoneae</taxon>
        <taxon>Cinchona</taxon>
    </lineage>
</organism>
<dbReference type="InterPro" id="IPR001005">
    <property type="entry name" value="SANT/Myb"/>
</dbReference>
<evidence type="ECO:0000259" key="7">
    <source>
        <dbReference type="PROSITE" id="PS50090"/>
    </source>
</evidence>
<name>A0ABD2ZJA9_9GENT</name>
<dbReference type="PANTHER" id="PTHR21654:SF7">
    <property type="entry name" value="HOMEODOMAIN-LIKE SUPERFAMILY PROTEIN"/>
    <property type="match status" value="1"/>
</dbReference>
<dbReference type="PANTHER" id="PTHR21654">
    <property type="entry name" value="FI21293P1"/>
    <property type="match status" value="1"/>
</dbReference>
<dbReference type="Proteomes" id="UP001630127">
    <property type="component" value="Unassembled WGS sequence"/>
</dbReference>
<evidence type="ECO:0000256" key="5">
    <source>
        <dbReference type="ARBA" id="ARBA00023242"/>
    </source>
</evidence>
<comment type="subcellular location">
    <subcellularLocation>
        <location evidence="1">Nucleus</location>
    </subcellularLocation>
</comment>
<keyword evidence="9" id="KW-1185">Reference proteome</keyword>
<keyword evidence="3" id="KW-0238">DNA-binding</keyword>
<dbReference type="EMBL" id="JBJUIK010000008">
    <property type="protein sequence ID" value="KAL3519264.1"/>
    <property type="molecule type" value="Genomic_DNA"/>
</dbReference>
<keyword evidence="6" id="KW-0175">Coiled coil</keyword>
<evidence type="ECO:0000256" key="1">
    <source>
        <dbReference type="ARBA" id="ARBA00004123"/>
    </source>
</evidence>
<evidence type="ECO:0000313" key="8">
    <source>
        <dbReference type="EMBL" id="KAL3519264.1"/>
    </source>
</evidence>
<dbReference type="AlphaFoldDB" id="A0ABD2ZJA9"/>
<evidence type="ECO:0000256" key="2">
    <source>
        <dbReference type="ARBA" id="ARBA00023015"/>
    </source>
</evidence>
<evidence type="ECO:0000256" key="3">
    <source>
        <dbReference type="ARBA" id="ARBA00023125"/>
    </source>
</evidence>
<protein>
    <recommendedName>
        <fullName evidence="7">Myb-like domain-containing protein</fullName>
    </recommendedName>
</protein>
<comment type="caution">
    <text evidence="8">The sequence shown here is derived from an EMBL/GenBank/DDBJ whole genome shotgun (WGS) entry which is preliminary data.</text>
</comment>
<dbReference type="PROSITE" id="PS50090">
    <property type="entry name" value="MYB_LIKE"/>
    <property type="match status" value="1"/>
</dbReference>
<dbReference type="GO" id="GO:0003677">
    <property type="term" value="F:DNA binding"/>
    <property type="evidence" value="ECO:0007669"/>
    <property type="project" value="UniProtKB-KW"/>
</dbReference>
<sequence length="340" mass="39403">MEVSADGDRPKPSYDFTHIHYPKHEFPHQPTNDITFHYPTADIHSPEISQQLFQAARYLMDFSNFNGAMQGPLSDRNGGGGSSAVLPAVVPFLTGLEDQCRNVISQTHVFYSAFSQSSGDDCESFEVNKVPLNRKKKRLTIRKLKLFLQNIMNEVMQKLDQMHKELLEMVMKKEQEKIILEEAWKLQEIERARRDEEERALETSRNLALISFIQNVMANQQFGTINSSKPSYQENRGTEIHYQCGVKHDPSSRRWQKAEVEALITARMTLEHRFLVTGAKGSAWDEVAARLAIMGYNRTPGKCKQKWENINKYYRKMGDIKKKCPRSCSYFHELDMLYKR</sequence>
<keyword evidence="2" id="KW-0805">Transcription regulation</keyword>
<evidence type="ECO:0000256" key="4">
    <source>
        <dbReference type="ARBA" id="ARBA00023163"/>
    </source>
</evidence>
<dbReference type="GO" id="GO:0006355">
    <property type="term" value="P:regulation of DNA-templated transcription"/>
    <property type="evidence" value="ECO:0007669"/>
    <property type="project" value="UniProtKB-ARBA"/>
</dbReference>
<dbReference type="CDD" id="cd12203">
    <property type="entry name" value="GT1"/>
    <property type="match status" value="1"/>
</dbReference>
<feature type="coiled-coil region" evidence="6">
    <location>
        <begin position="156"/>
        <end position="206"/>
    </location>
</feature>
<dbReference type="InterPro" id="IPR009057">
    <property type="entry name" value="Homeodomain-like_sf"/>
</dbReference>
<keyword evidence="4" id="KW-0804">Transcription</keyword>
<accession>A0ABD2ZJA9</accession>
<feature type="domain" description="Myb-like" evidence="7">
    <location>
        <begin position="247"/>
        <end position="311"/>
    </location>
</feature>
<dbReference type="InterPro" id="IPR044822">
    <property type="entry name" value="Myb_DNA-bind_4"/>
</dbReference>
<dbReference type="SUPFAM" id="SSF46689">
    <property type="entry name" value="Homeodomain-like"/>
    <property type="match status" value="1"/>
</dbReference>